<dbReference type="Proteomes" id="UP000198778">
    <property type="component" value="Unassembled WGS sequence"/>
</dbReference>
<keyword evidence="3" id="KW-0067">ATP-binding</keyword>
<gene>
    <name evidence="4" type="ORF">SAMN04488053_101245</name>
</gene>
<keyword evidence="1" id="KW-0436">Ligase</keyword>
<protein>
    <recommendedName>
        <fullName evidence="6">UDP-N-acetylmuramoyl-tripeptide--D-alanyl-D-alanine ligase</fullName>
    </recommendedName>
</protein>
<dbReference type="SUPFAM" id="SSF63418">
    <property type="entry name" value="MurE/MurF N-terminal domain"/>
    <property type="match status" value="1"/>
</dbReference>
<dbReference type="InterPro" id="IPR051046">
    <property type="entry name" value="MurCDEF_CellWall_CoF430Synth"/>
</dbReference>
<dbReference type="OrthoDB" id="9801978at2"/>
<reference evidence="5" key="1">
    <citation type="submission" date="2016-10" db="EMBL/GenBank/DDBJ databases">
        <authorList>
            <person name="Varghese N."/>
            <person name="Submissions S."/>
        </authorList>
    </citation>
    <scope>NUCLEOTIDE SEQUENCE [LARGE SCALE GENOMIC DNA]</scope>
    <source>
        <strain evidence="5">CGMCC 1.10369</strain>
    </source>
</reference>
<organism evidence="4 5">
    <name type="scientific">Alkalicoccus daliensis</name>
    <dbReference type="NCBI Taxonomy" id="745820"/>
    <lineage>
        <taxon>Bacteria</taxon>
        <taxon>Bacillati</taxon>
        <taxon>Bacillota</taxon>
        <taxon>Bacilli</taxon>
        <taxon>Bacillales</taxon>
        <taxon>Bacillaceae</taxon>
        <taxon>Alkalicoccus</taxon>
    </lineage>
</organism>
<dbReference type="PANTHER" id="PTHR43024">
    <property type="entry name" value="UDP-N-ACETYLMURAMOYL-TRIPEPTIDE--D-ALANYL-D-ALANINE LIGASE"/>
    <property type="match status" value="1"/>
</dbReference>
<accession>A0A1G9ZWQ6</accession>
<evidence type="ECO:0000256" key="2">
    <source>
        <dbReference type="ARBA" id="ARBA00022741"/>
    </source>
</evidence>
<dbReference type="AlphaFoldDB" id="A0A1G9ZWQ6"/>
<dbReference type="STRING" id="745820.SAMN04488053_101245"/>
<evidence type="ECO:0000313" key="5">
    <source>
        <dbReference type="Proteomes" id="UP000198778"/>
    </source>
</evidence>
<name>A0A1G9ZWQ6_9BACI</name>
<dbReference type="InterPro" id="IPR036615">
    <property type="entry name" value="Mur_ligase_C_dom_sf"/>
</dbReference>
<dbReference type="RefSeq" id="WP_090839779.1">
    <property type="nucleotide sequence ID" value="NZ_FNIL01000001.1"/>
</dbReference>
<sequence length="401" mass="45425">MTAFVSSSNIISLVSEVRGDAENLTFPKVVSNIYDVEEGSLFVPRKDNRYDGHQFVEAAVEAGAAGALWKAGEPVPETLPENFPLFITDSPQKVCDLLAADYLKFHKAPVIYITGDYTASIVMRVLSAWTKGKRTEIIKERSNLNISHAETILSIDLDTEIIFIEDLDQQNSMTEVVDSLKPDINITSHYRKDRLNSSTFPEEGKLHFETSVSPVYPEMETLDLPVWLESYRPLMETAAKVYFEITGNSYPPVSFIHGETFGFQTMTTKSAGLVLFEAEAMEVANLDYSLGWLSHVEPYERRVLVIDEGFQSDRSHKSVHELFADHLTSQITDVFTVGEKAFWVSDALQRSERKLPEATHYRTHIEAIDDLREVLNGPHVLMYKGANRELIYQILHQLNRN</sequence>
<evidence type="ECO:0000256" key="3">
    <source>
        <dbReference type="ARBA" id="ARBA00022840"/>
    </source>
</evidence>
<evidence type="ECO:0000313" key="4">
    <source>
        <dbReference type="EMBL" id="SDN24986.1"/>
    </source>
</evidence>
<dbReference type="Gene3D" id="3.90.190.20">
    <property type="entry name" value="Mur ligase, C-terminal domain"/>
    <property type="match status" value="1"/>
</dbReference>
<dbReference type="Gene3D" id="3.40.1390.10">
    <property type="entry name" value="MurE/MurF, N-terminal domain"/>
    <property type="match status" value="1"/>
</dbReference>
<dbReference type="PANTHER" id="PTHR43024:SF1">
    <property type="entry name" value="UDP-N-ACETYLMURAMOYL-TRIPEPTIDE--D-ALANYL-D-ALANINE LIGASE"/>
    <property type="match status" value="1"/>
</dbReference>
<evidence type="ECO:0008006" key="6">
    <source>
        <dbReference type="Google" id="ProtNLM"/>
    </source>
</evidence>
<keyword evidence="5" id="KW-1185">Reference proteome</keyword>
<dbReference type="GO" id="GO:0016881">
    <property type="term" value="F:acid-amino acid ligase activity"/>
    <property type="evidence" value="ECO:0007669"/>
    <property type="project" value="InterPro"/>
</dbReference>
<dbReference type="InterPro" id="IPR035911">
    <property type="entry name" value="MurE/MurF_N"/>
</dbReference>
<proteinExistence type="predicted"/>
<keyword evidence="2" id="KW-0547">Nucleotide-binding</keyword>
<dbReference type="GO" id="GO:0005524">
    <property type="term" value="F:ATP binding"/>
    <property type="evidence" value="ECO:0007669"/>
    <property type="project" value="UniProtKB-KW"/>
</dbReference>
<dbReference type="EMBL" id="FNIL01000001">
    <property type="protein sequence ID" value="SDN24986.1"/>
    <property type="molecule type" value="Genomic_DNA"/>
</dbReference>
<evidence type="ECO:0000256" key="1">
    <source>
        <dbReference type="ARBA" id="ARBA00022598"/>
    </source>
</evidence>